<proteinExistence type="predicted"/>
<dbReference type="Proteomes" id="UP000521676">
    <property type="component" value="Unassembled WGS sequence"/>
</dbReference>
<evidence type="ECO:0000313" key="1">
    <source>
        <dbReference type="EMBL" id="NWJ48734.1"/>
    </source>
</evidence>
<reference evidence="2" key="2">
    <citation type="journal article" date="2024" name="Nature">
        <title>Anoxygenic phototroph of the Chloroflexota uses a type I reaction centre.</title>
        <authorList>
            <person name="Tsuji J.M."/>
            <person name="Shaw N.A."/>
            <person name="Nagashima S."/>
            <person name="Venkiteswaran J.J."/>
            <person name="Schiff S.L."/>
            <person name="Watanabe T."/>
            <person name="Fukui M."/>
            <person name="Hanada S."/>
            <person name="Tank M."/>
            <person name="Neufeld J.D."/>
        </authorList>
    </citation>
    <scope>NUCLEOTIDE SEQUENCE</scope>
    <source>
        <strain evidence="2">L227-S17</strain>
    </source>
</reference>
<evidence type="ECO:0000313" key="3">
    <source>
        <dbReference type="Proteomes" id="UP000521676"/>
    </source>
</evidence>
<accession>A0A8T7M9J9</accession>
<dbReference type="EMBL" id="JACATZ010000003">
    <property type="protein sequence ID" value="NWJ48734.1"/>
    <property type="molecule type" value="Genomic_DNA"/>
</dbReference>
<protein>
    <submittedName>
        <fullName evidence="1">Uncharacterized protein</fullName>
    </submittedName>
</protein>
<dbReference type="RefSeq" id="WP_341470570.1">
    <property type="nucleotide sequence ID" value="NZ_CP128400.1"/>
</dbReference>
<dbReference type="Proteomes" id="UP001431572">
    <property type="component" value="Chromosome 2"/>
</dbReference>
<sequence length="52" mass="5973">MRIALYPVPPIAGYELKPPRSDAPLMLGWVRMAKTQVKPLLNYRYIMAGKTR</sequence>
<evidence type="ECO:0000313" key="4">
    <source>
        <dbReference type="Proteomes" id="UP001431572"/>
    </source>
</evidence>
<gene>
    <name evidence="1" type="ORF">HXX08_22985</name>
    <name evidence="2" type="ORF">OZ401_004281</name>
</gene>
<dbReference type="EMBL" id="CP128400">
    <property type="protein sequence ID" value="WJW68665.1"/>
    <property type="molecule type" value="Genomic_DNA"/>
</dbReference>
<evidence type="ECO:0000313" key="2">
    <source>
        <dbReference type="EMBL" id="WJW68665.1"/>
    </source>
</evidence>
<dbReference type="AlphaFoldDB" id="A0A8T7M9J9"/>
<reference evidence="1 3" key="1">
    <citation type="submission" date="2020-06" db="EMBL/GenBank/DDBJ databases">
        <title>Anoxygenic phototrophic Chloroflexota member uses a Type I reaction center.</title>
        <authorList>
            <person name="Tsuji J.M."/>
            <person name="Shaw N.A."/>
            <person name="Nagashima S."/>
            <person name="Venkiteswaran J."/>
            <person name="Schiff S.L."/>
            <person name="Hanada S."/>
            <person name="Tank M."/>
            <person name="Neufeld J.D."/>
        </authorList>
    </citation>
    <scope>NUCLEOTIDE SEQUENCE [LARGE SCALE GENOMIC DNA]</scope>
    <source>
        <strain evidence="1">L227-S17</strain>
    </source>
</reference>
<organism evidence="1 3">
    <name type="scientific">Candidatus Chlorohelix allophototropha</name>
    <dbReference type="NCBI Taxonomy" id="3003348"/>
    <lineage>
        <taxon>Bacteria</taxon>
        <taxon>Bacillati</taxon>
        <taxon>Chloroflexota</taxon>
        <taxon>Chloroflexia</taxon>
        <taxon>Candidatus Chloroheliales</taxon>
        <taxon>Candidatus Chloroheliaceae</taxon>
        <taxon>Candidatus Chlorohelix</taxon>
    </lineage>
</organism>
<keyword evidence="4" id="KW-1185">Reference proteome</keyword>
<name>A0A8T7M9J9_9CHLR</name>